<protein>
    <submittedName>
        <fullName evidence="2">Uncharacterized protein</fullName>
    </submittedName>
</protein>
<organism evidence="2 3">
    <name type="scientific">Penicillium cosmopolitanum</name>
    <dbReference type="NCBI Taxonomy" id="1131564"/>
    <lineage>
        <taxon>Eukaryota</taxon>
        <taxon>Fungi</taxon>
        <taxon>Dikarya</taxon>
        <taxon>Ascomycota</taxon>
        <taxon>Pezizomycotina</taxon>
        <taxon>Eurotiomycetes</taxon>
        <taxon>Eurotiomycetidae</taxon>
        <taxon>Eurotiales</taxon>
        <taxon>Aspergillaceae</taxon>
        <taxon>Penicillium</taxon>
    </lineage>
</organism>
<reference evidence="2" key="1">
    <citation type="submission" date="2022-12" db="EMBL/GenBank/DDBJ databases">
        <authorList>
            <person name="Petersen C."/>
        </authorList>
    </citation>
    <scope>NUCLEOTIDE SEQUENCE</scope>
    <source>
        <strain evidence="2">IBT 29677</strain>
    </source>
</reference>
<dbReference type="AlphaFoldDB" id="A0A9X0B8R8"/>
<comment type="caution">
    <text evidence="2">The sequence shown here is derived from an EMBL/GenBank/DDBJ whole genome shotgun (WGS) entry which is preliminary data.</text>
</comment>
<dbReference type="EMBL" id="JAPZBU010000008">
    <property type="protein sequence ID" value="KAJ5392273.1"/>
    <property type="molecule type" value="Genomic_DNA"/>
</dbReference>
<dbReference type="OrthoDB" id="66095at2759"/>
<proteinExistence type="predicted"/>
<reference evidence="2" key="2">
    <citation type="journal article" date="2023" name="IMA Fungus">
        <title>Comparative genomic study of the Penicillium genus elucidates a diverse pangenome and 15 lateral gene transfer events.</title>
        <authorList>
            <person name="Petersen C."/>
            <person name="Sorensen T."/>
            <person name="Nielsen M.R."/>
            <person name="Sondergaard T.E."/>
            <person name="Sorensen J.L."/>
            <person name="Fitzpatrick D.A."/>
            <person name="Frisvad J.C."/>
            <person name="Nielsen K.L."/>
        </authorList>
    </citation>
    <scope>NUCLEOTIDE SEQUENCE</scope>
    <source>
        <strain evidence="2">IBT 29677</strain>
    </source>
</reference>
<keyword evidence="3" id="KW-1185">Reference proteome</keyword>
<evidence type="ECO:0000313" key="3">
    <source>
        <dbReference type="Proteomes" id="UP001147747"/>
    </source>
</evidence>
<evidence type="ECO:0000256" key="1">
    <source>
        <dbReference type="SAM" id="MobiDB-lite"/>
    </source>
</evidence>
<evidence type="ECO:0000313" key="2">
    <source>
        <dbReference type="EMBL" id="KAJ5392273.1"/>
    </source>
</evidence>
<feature type="region of interest" description="Disordered" evidence="1">
    <location>
        <begin position="11"/>
        <end position="50"/>
    </location>
</feature>
<sequence length="302" mass="35334">MLPLRLRRGLFGLSNRNPDENNQNNENNNDNDSSGEQPQPSSLSKPDPDTENFFPTLWDVLKVRYMLQWKLKKLVPPELVDTIIDQAEYWPSTKHVMEGQRRILWDRDQVLFKTVPLCFDRKSLEEVESPKPLPHRTAHPCRKIIFHLSSHDQGGSRIHENMYQGSFTWFDVEVIREAHKKRMYVDGAEQEILEDETGKVKRHFEPSDELLLPRSRQLQMNGARVSETQDRVIIWHYLDNVSSESTEAHDIERTEGRGRYTLDGQFVRELEIGDSVALWGRARFGQWANHVFQASARVFWAV</sequence>
<gene>
    <name evidence="2" type="ORF">N7509_007763</name>
</gene>
<name>A0A9X0B8R8_9EURO</name>
<accession>A0A9X0B8R8</accession>
<feature type="compositionally biased region" description="Low complexity" evidence="1">
    <location>
        <begin position="11"/>
        <end position="36"/>
    </location>
</feature>
<dbReference type="Proteomes" id="UP001147747">
    <property type="component" value="Unassembled WGS sequence"/>
</dbReference>
<dbReference type="RefSeq" id="XP_056487951.1">
    <property type="nucleotide sequence ID" value="XM_056632400.1"/>
</dbReference>
<dbReference type="GeneID" id="81371380"/>